<dbReference type="InterPro" id="IPR001789">
    <property type="entry name" value="Sig_transdc_resp-reg_receiver"/>
</dbReference>
<dbReference type="Pfam" id="PF00072">
    <property type="entry name" value="Response_reg"/>
    <property type="match status" value="1"/>
</dbReference>
<name>A0A1S1HA94_9SPHN</name>
<keyword evidence="5" id="KW-1185">Reference proteome</keyword>
<dbReference type="SMART" id="SM00448">
    <property type="entry name" value="REC"/>
    <property type="match status" value="1"/>
</dbReference>
<proteinExistence type="predicted"/>
<evidence type="ECO:0000256" key="1">
    <source>
        <dbReference type="ARBA" id="ARBA00022553"/>
    </source>
</evidence>
<feature type="domain" description="Response regulatory" evidence="3">
    <location>
        <begin position="6"/>
        <end position="120"/>
    </location>
</feature>
<sequence>MSRIPIVAIVDDDEAIRDALSDLLMLEGFACHPFERASAFLAEVGRAPFDCLITDMRMPGMSGLELLEHLRDLGSDLPAIVLTSVVDERTRARSLALGARAWLGKPVADEVLLGQLRLALRDRGAAIPRGPAE</sequence>
<dbReference type="InterPro" id="IPR050595">
    <property type="entry name" value="Bact_response_regulator"/>
</dbReference>
<comment type="caution">
    <text evidence="4">The sequence shown here is derived from an EMBL/GenBank/DDBJ whole genome shotgun (WGS) entry which is preliminary data.</text>
</comment>
<keyword evidence="1 2" id="KW-0597">Phosphoprotein</keyword>
<dbReference type="PANTHER" id="PTHR44591">
    <property type="entry name" value="STRESS RESPONSE REGULATOR PROTEIN 1"/>
    <property type="match status" value="1"/>
</dbReference>
<dbReference type="PANTHER" id="PTHR44591:SF25">
    <property type="entry name" value="CHEMOTAXIS TWO-COMPONENT RESPONSE REGULATOR"/>
    <property type="match status" value="1"/>
</dbReference>
<evidence type="ECO:0000313" key="4">
    <source>
        <dbReference type="EMBL" id="OHT19129.1"/>
    </source>
</evidence>
<evidence type="ECO:0000256" key="2">
    <source>
        <dbReference type="PROSITE-ProRule" id="PRU00169"/>
    </source>
</evidence>
<dbReference type="SUPFAM" id="SSF52172">
    <property type="entry name" value="CheY-like"/>
    <property type="match status" value="1"/>
</dbReference>
<dbReference type="PROSITE" id="PS50110">
    <property type="entry name" value="RESPONSE_REGULATORY"/>
    <property type="match status" value="1"/>
</dbReference>
<dbReference type="InterPro" id="IPR011006">
    <property type="entry name" value="CheY-like_superfamily"/>
</dbReference>
<dbReference type="AlphaFoldDB" id="A0A1S1HA94"/>
<organism evidence="4 5">
    <name type="scientific">Edaphosphingomonas haloaromaticamans</name>
    <dbReference type="NCBI Taxonomy" id="653954"/>
    <lineage>
        <taxon>Bacteria</taxon>
        <taxon>Pseudomonadati</taxon>
        <taxon>Pseudomonadota</taxon>
        <taxon>Alphaproteobacteria</taxon>
        <taxon>Sphingomonadales</taxon>
        <taxon>Rhizorhabdaceae</taxon>
        <taxon>Edaphosphingomonas</taxon>
    </lineage>
</organism>
<dbReference type="EMBL" id="MIPT01000001">
    <property type="protein sequence ID" value="OHT19129.1"/>
    <property type="molecule type" value="Genomic_DNA"/>
</dbReference>
<dbReference type="RefSeq" id="WP_070932962.1">
    <property type="nucleotide sequence ID" value="NZ_MIPT01000001.1"/>
</dbReference>
<evidence type="ECO:0000259" key="3">
    <source>
        <dbReference type="PROSITE" id="PS50110"/>
    </source>
</evidence>
<feature type="modified residue" description="4-aspartylphosphate" evidence="2">
    <location>
        <position position="55"/>
    </location>
</feature>
<dbReference type="Proteomes" id="UP000179467">
    <property type="component" value="Unassembled WGS sequence"/>
</dbReference>
<dbReference type="GO" id="GO:0000160">
    <property type="term" value="P:phosphorelay signal transduction system"/>
    <property type="evidence" value="ECO:0007669"/>
    <property type="project" value="InterPro"/>
</dbReference>
<evidence type="ECO:0000313" key="5">
    <source>
        <dbReference type="Proteomes" id="UP000179467"/>
    </source>
</evidence>
<dbReference type="Gene3D" id="3.40.50.2300">
    <property type="match status" value="1"/>
</dbReference>
<protein>
    <submittedName>
        <fullName evidence="4">Response regulator protein TodT</fullName>
    </submittedName>
</protein>
<accession>A0A1S1HA94</accession>
<gene>
    <name evidence="4" type="primary">todT_3</name>
    <name evidence="4" type="ORF">BHE75_01112</name>
</gene>
<reference evidence="4 5" key="1">
    <citation type="submission" date="2016-09" db="EMBL/GenBank/DDBJ databases">
        <title>Metabolic pathway, cell adaptation mechanisms and a novel monoxygenase revealed through proteogenomic-transcription analysis of a Sphingomonas haloaromaticamans strain degrading the fungicide ortho-phenylphenol.</title>
        <authorList>
            <person name="Perruchon C."/>
            <person name="Papadopoulou E.S."/>
            <person name="Rousidou C."/>
            <person name="Vasileiadis S."/>
            <person name="Tanou G."/>
            <person name="Amoutzias G."/>
            <person name="Molassiotis A."/>
            <person name="Karpouzas D.G."/>
        </authorList>
    </citation>
    <scope>NUCLEOTIDE SEQUENCE [LARGE SCALE GENOMIC DNA]</scope>
    <source>
        <strain evidence="4 5">P3</strain>
    </source>
</reference>